<comment type="similarity">
    <text evidence="7">Belongs to the chloroperoxidase family.</text>
</comment>
<dbReference type="PROSITE" id="PS51405">
    <property type="entry name" value="HEME_HALOPEROXIDASE"/>
    <property type="match status" value="1"/>
</dbReference>
<dbReference type="InterPro" id="IPR000028">
    <property type="entry name" value="Chloroperoxidase"/>
</dbReference>
<sequence length="390" mass="42962">MVQLSLPLKWVALAVYFGTMSTSVLAFPQYQSLAGLSERELKEALPKLTPRLPTPPPRPEVYQGAKLVDDAAHPWRAPRAGDQRGPCPGLNTLANHGYLPRDGVASPAQIIAASMAGFNMDLQGASIATYVGHLLDGNLVTDLVSIGGKTPKTGPDPPGNGLVSGIRTHGTFEGDASITRGDDYFGDNFNFNQQLFDQLKDYMNRYGNGYYNLTVAREIRYQRIKQSIATNPTFELVGHRHFTAFGEAVFSTNMWVDGRVKGPLENHVTQEAAEAFFKNMRYPRGFFRASKPGSATNDQLQFVLGTDSSRPGHFPGKNVNGTNSFTIDHSQGSVADFCAFYTYFVGTRIKNLYPNPTGVLRRNLIINIEYFYGSRPPGIECTKVYPYGQL</sequence>
<name>A0A5C3KD47_COPMA</name>
<keyword evidence="4" id="KW-0479">Metal-binding</keyword>
<gene>
    <name evidence="9" type="ORF">FA15DRAFT_300805</name>
</gene>
<comment type="cofactor">
    <cofactor evidence="1">
        <name>heme b</name>
        <dbReference type="ChEBI" id="CHEBI:60344"/>
    </cofactor>
</comment>
<keyword evidence="2 9" id="KW-0575">Peroxidase</keyword>
<evidence type="ECO:0000259" key="8">
    <source>
        <dbReference type="PROSITE" id="PS51405"/>
    </source>
</evidence>
<keyword evidence="10" id="KW-1185">Reference proteome</keyword>
<proteinExistence type="inferred from homology"/>
<keyword evidence="3" id="KW-0349">Heme</keyword>
<dbReference type="EMBL" id="ML210457">
    <property type="protein sequence ID" value="TFK17848.1"/>
    <property type="molecule type" value="Genomic_DNA"/>
</dbReference>
<dbReference type="Gene3D" id="1.10.489.10">
    <property type="entry name" value="Chloroperoxidase-like"/>
    <property type="match status" value="1"/>
</dbReference>
<keyword evidence="6" id="KW-0408">Iron</keyword>
<evidence type="ECO:0000256" key="5">
    <source>
        <dbReference type="ARBA" id="ARBA00023002"/>
    </source>
</evidence>
<evidence type="ECO:0000256" key="6">
    <source>
        <dbReference type="ARBA" id="ARBA00023004"/>
    </source>
</evidence>
<dbReference type="PANTHER" id="PTHR33577">
    <property type="entry name" value="STERIGMATOCYSTIN BIOSYNTHESIS PEROXIDASE STCC-RELATED"/>
    <property type="match status" value="1"/>
</dbReference>
<accession>A0A5C3KD47</accession>
<reference evidence="9 10" key="1">
    <citation type="journal article" date="2019" name="Nat. Ecol. Evol.">
        <title>Megaphylogeny resolves global patterns of mushroom evolution.</title>
        <authorList>
            <person name="Varga T."/>
            <person name="Krizsan K."/>
            <person name="Foldi C."/>
            <person name="Dima B."/>
            <person name="Sanchez-Garcia M."/>
            <person name="Sanchez-Ramirez S."/>
            <person name="Szollosi G.J."/>
            <person name="Szarkandi J.G."/>
            <person name="Papp V."/>
            <person name="Albert L."/>
            <person name="Andreopoulos W."/>
            <person name="Angelini C."/>
            <person name="Antonin V."/>
            <person name="Barry K.W."/>
            <person name="Bougher N.L."/>
            <person name="Buchanan P."/>
            <person name="Buyck B."/>
            <person name="Bense V."/>
            <person name="Catcheside P."/>
            <person name="Chovatia M."/>
            <person name="Cooper J."/>
            <person name="Damon W."/>
            <person name="Desjardin D."/>
            <person name="Finy P."/>
            <person name="Geml J."/>
            <person name="Haridas S."/>
            <person name="Hughes K."/>
            <person name="Justo A."/>
            <person name="Karasinski D."/>
            <person name="Kautmanova I."/>
            <person name="Kiss B."/>
            <person name="Kocsube S."/>
            <person name="Kotiranta H."/>
            <person name="LaButti K.M."/>
            <person name="Lechner B.E."/>
            <person name="Liimatainen K."/>
            <person name="Lipzen A."/>
            <person name="Lukacs Z."/>
            <person name="Mihaltcheva S."/>
            <person name="Morgado L.N."/>
            <person name="Niskanen T."/>
            <person name="Noordeloos M.E."/>
            <person name="Ohm R.A."/>
            <person name="Ortiz-Santana B."/>
            <person name="Ovrebo C."/>
            <person name="Racz N."/>
            <person name="Riley R."/>
            <person name="Savchenko A."/>
            <person name="Shiryaev A."/>
            <person name="Soop K."/>
            <person name="Spirin V."/>
            <person name="Szebenyi C."/>
            <person name="Tomsovsky M."/>
            <person name="Tulloss R.E."/>
            <person name="Uehling J."/>
            <person name="Grigoriev I.V."/>
            <person name="Vagvolgyi C."/>
            <person name="Papp T."/>
            <person name="Martin F.M."/>
            <person name="Miettinen O."/>
            <person name="Hibbett D.S."/>
            <person name="Nagy L.G."/>
        </authorList>
    </citation>
    <scope>NUCLEOTIDE SEQUENCE [LARGE SCALE GENOMIC DNA]</scope>
    <source>
        <strain evidence="9 10">CBS 121175</strain>
    </source>
</reference>
<dbReference type="GO" id="GO:0004601">
    <property type="term" value="F:peroxidase activity"/>
    <property type="evidence" value="ECO:0007669"/>
    <property type="project" value="UniProtKB-KW"/>
</dbReference>
<protein>
    <submittedName>
        <fullName evidence="9">Cloroperoxidase</fullName>
    </submittedName>
</protein>
<feature type="domain" description="Heme haloperoxidase family profile" evidence="8">
    <location>
        <begin position="71"/>
        <end position="310"/>
    </location>
</feature>
<dbReference type="InterPro" id="IPR036851">
    <property type="entry name" value="Chloroperoxidase-like_sf"/>
</dbReference>
<dbReference type="AlphaFoldDB" id="A0A5C3KD47"/>
<evidence type="ECO:0000256" key="7">
    <source>
        <dbReference type="ARBA" id="ARBA00025795"/>
    </source>
</evidence>
<dbReference type="Pfam" id="PF01328">
    <property type="entry name" value="Peroxidase_2"/>
    <property type="match status" value="1"/>
</dbReference>
<dbReference type="SUPFAM" id="SSF47571">
    <property type="entry name" value="Cloroperoxidase"/>
    <property type="match status" value="1"/>
</dbReference>
<evidence type="ECO:0000256" key="2">
    <source>
        <dbReference type="ARBA" id="ARBA00022559"/>
    </source>
</evidence>
<evidence type="ECO:0000256" key="4">
    <source>
        <dbReference type="ARBA" id="ARBA00022723"/>
    </source>
</evidence>
<evidence type="ECO:0000256" key="1">
    <source>
        <dbReference type="ARBA" id="ARBA00001970"/>
    </source>
</evidence>
<dbReference type="Proteomes" id="UP000307440">
    <property type="component" value="Unassembled WGS sequence"/>
</dbReference>
<evidence type="ECO:0000313" key="9">
    <source>
        <dbReference type="EMBL" id="TFK17848.1"/>
    </source>
</evidence>
<keyword evidence="5" id="KW-0560">Oxidoreductase</keyword>
<organism evidence="9 10">
    <name type="scientific">Coprinopsis marcescibilis</name>
    <name type="common">Agaric fungus</name>
    <name type="synonym">Psathyrella marcescibilis</name>
    <dbReference type="NCBI Taxonomy" id="230819"/>
    <lineage>
        <taxon>Eukaryota</taxon>
        <taxon>Fungi</taxon>
        <taxon>Dikarya</taxon>
        <taxon>Basidiomycota</taxon>
        <taxon>Agaricomycotina</taxon>
        <taxon>Agaricomycetes</taxon>
        <taxon>Agaricomycetidae</taxon>
        <taxon>Agaricales</taxon>
        <taxon>Agaricineae</taxon>
        <taxon>Psathyrellaceae</taxon>
        <taxon>Coprinopsis</taxon>
    </lineage>
</organism>
<dbReference type="GO" id="GO:0046872">
    <property type="term" value="F:metal ion binding"/>
    <property type="evidence" value="ECO:0007669"/>
    <property type="project" value="UniProtKB-KW"/>
</dbReference>
<dbReference type="PANTHER" id="PTHR33577:SF16">
    <property type="entry name" value="HEME HALOPEROXIDASE FAMILY PROFILE DOMAIN-CONTAINING PROTEIN"/>
    <property type="match status" value="1"/>
</dbReference>
<evidence type="ECO:0000313" key="10">
    <source>
        <dbReference type="Proteomes" id="UP000307440"/>
    </source>
</evidence>
<evidence type="ECO:0000256" key="3">
    <source>
        <dbReference type="ARBA" id="ARBA00022617"/>
    </source>
</evidence>
<dbReference type="OrthoDB" id="2542103at2759"/>